<evidence type="ECO:0000313" key="3">
    <source>
        <dbReference type="EMBL" id="CAB4866516.1"/>
    </source>
</evidence>
<gene>
    <name evidence="3" type="ORF">UFOPK3444_00485</name>
</gene>
<evidence type="ECO:0000256" key="1">
    <source>
        <dbReference type="ARBA" id="ARBA00023235"/>
    </source>
</evidence>
<name>A0A6J7D7M3_9ZZZZ</name>
<dbReference type="GO" id="GO:0004494">
    <property type="term" value="F:methylmalonyl-CoA mutase activity"/>
    <property type="evidence" value="ECO:0007669"/>
    <property type="project" value="InterPro"/>
</dbReference>
<sequence length="552" mass="60880">MAAEPRSFSDDLERWRKETFEASKERDVSFTTLSAEPVKPLYTEADLSEDRSASIGLPGEYPFTRGVYGSMYRGRLWTMRQFAGFGTAEETNERFHYLLEHGQTGLSTAFDMPSLMGHDSDHRLSLGEVGREGVAVDSLADMERLFQGIPLGEVSVSMTINAPAAMMLAFYVAAAEKQGVPAAQLAGTIQTDILKEYIAQKEWCFPVDPAMRLVGDMIEWCSKEMPRWHPVSISGYHIREAGSTAAQELAFTLKNGLTYVEQAVERGLDVDDFAPRLSFFFNAQIDFFEEIAKYRAARRIWARELKETFGAKDPKSWLMRFHTQTAGVSLTAQQPLNNIVRTAIEALAGVLGGTQSLHTNSYDEALALPTEEAVRVALRTQQIIATETGVTNTIDPLGGSYAVEAMTDAIEAQAYDYFRRIDELGGMVAAVKEGFPQREIADASFELQQEIEAGRRIVVGVNAYTEGDEAQTDILKVHPSLETKQVESLKARKANRDAAKVDATLAALTAAAATDANLMPFLLDCARVEVTEGEMVAAMQTVFGSYTETPVY</sequence>
<dbReference type="EMBL" id="CAFBLU010000005">
    <property type="protein sequence ID" value="CAB4866516.1"/>
    <property type="molecule type" value="Genomic_DNA"/>
</dbReference>
<dbReference type="InterPro" id="IPR016176">
    <property type="entry name" value="Cbl-dep_enz_cat"/>
</dbReference>
<feature type="domain" description="Methylmalonyl-CoA mutase alpha/beta chain catalytic" evidence="2">
    <location>
        <begin position="32"/>
        <end position="544"/>
    </location>
</feature>
<proteinExistence type="predicted"/>
<reference evidence="3" key="1">
    <citation type="submission" date="2020-05" db="EMBL/GenBank/DDBJ databases">
        <authorList>
            <person name="Chiriac C."/>
            <person name="Salcher M."/>
            <person name="Ghai R."/>
            <person name="Kavagutti S V."/>
        </authorList>
    </citation>
    <scope>NUCLEOTIDE SEQUENCE</scope>
</reference>
<dbReference type="SUPFAM" id="SSF51703">
    <property type="entry name" value="Cobalamin (vitamin B12)-dependent enzymes"/>
    <property type="match status" value="1"/>
</dbReference>
<dbReference type="InterPro" id="IPR006099">
    <property type="entry name" value="MeMalonylCoA_mutase_a/b_cat"/>
</dbReference>
<dbReference type="GO" id="GO:0031419">
    <property type="term" value="F:cobalamin binding"/>
    <property type="evidence" value="ECO:0007669"/>
    <property type="project" value="InterPro"/>
</dbReference>
<protein>
    <submittedName>
        <fullName evidence="3">Unannotated protein</fullName>
    </submittedName>
</protein>
<dbReference type="PANTHER" id="PTHR48101">
    <property type="entry name" value="METHYLMALONYL-COA MUTASE, MITOCHONDRIAL-RELATED"/>
    <property type="match status" value="1"/>
</dbReference>
<dbReference type="AlphaFoldDB" id="A0A6J7D7M3"/>
<organism evidence="3">
    <name type="scientific">freshwater metagenome</name>
    <dbReference type="NCBI Taxonomy" id="449393"/>
    <lineage>
        <taxon>unclassified sequences</taxon>
        <taxon>metagenomes</taxon>
        <taxon>ecological metagenomes</taxon>
    </lineage>
</organism>
<dbReference type="CDD" id="cd03680">
    <property type="entry name" value="MM_CoA_mutase_ICM_like"/>
    <property type="match status" value="1"/>
</dbReference>
<accession>A0A6J7D7M3</accession>
<keyword evidence="1" id="KW-0413">Isomerase</keyword>
<dbReference type="Pfam" id="PF01642">
    <property type="entry name" value="MM_CoA_mutase"/>
    <property type="match status" value="1"/>
</dbReference>
<dbReference type="PANTHER" id="PTHR48101:SF1">
    <property type="entry name" value="METHYLMALONYL-COA MUTASE, LARGE SUBUNIT"/>
    <property type="match status" value="1"/>
</dbReference>
<dbReference type="NCBIfam" id="TIGR00641">
    <property type="entry name" value="acid_CoA_mut_N"/>
    <property type="match status" value="1"/>
</dbReference>
<evidence type="ECO:0000259" key="2">
    <source>
        <dbReference type="Pfam" id="PF01642"/>
    </source>
</evidence>
<dbReference type="Gene3D" id="3.20.20.240">
    <property type="entry name" value="Methylmalonyl-CoA mutase"/>
    <property type="match status" value="1"/>
</dbReference>
<dbReference type="InterPro" id="IPR006098">
    <property type="entry name" value="MMCoA_mutase_a_cat"/>
</dbReference>